<dbReference type="Proteomes" id="UP001305652">
    <property type="component" value="Chromosome"/>
</dbReference>
<feature type="compositionally biased region" description="Low complexity" evidence="1">
    <location>
        <begin position="261"/>
        <end position="310"/>
    </location>
</feature>
<organism evidence="2 3">
    <name type="scientific">Methanoculleus receptaculi</name>
    <dbReference type="NCBI Taxonomy" id="394967"/>
    <lineage>
        <taxon>Archaea</taxon>
        <taxon>Methanobacteriati</taxon>
        <taxon>Methanobacteriota</taxon>
        <taxon>Stenosarchaea group</taxon>
        <taxon>Methanomicrobia</taxon>
        <taxon>Methanomicrobiales</taxon>
        <taxon>Methanomicrobiaceae</taxon>
        <taxon>Methanoculleus</taxon>
    </lineage>
</organism>
<name>A0AAX4FXR3_9EURY</name>
<evidence type="ECO:0000313" key="3">
    <source>
        <dbReference type="Proteomes" id="UP001305652"/>
    </source>
</evidence>
<gene>
    <name evidence="2" type="ORF">R6Y96_01690</name>
</gene>
<dbReference type="AlphaFoldDB" id="A0AAX4FXR3"/>
<sequence length="339" mass="35856">MLSSWTRRQGAIILLAICIAALFAGPAGARGPTIRDIQPYDTIFVYEEGLNLSGLRNATTNNPITALHKYQNDRPGEGITKTIPVADDTDFDLLDFFVGDDYGTYYAFNPTDGATAYVFVRKPEVFLDVVLAHPYHNEPLEGLTVSPNTRIAFRISAPEVGASYRVGDLYPATIDLVLTTPSGAETTVIGGINFAGLNVSSPRFYTDDPGRPGAVRLGEIGEPGIYSVRAVWRTPESFDAYAPDSEPVTFTVANRIGVETTATPTPTATATVRPTVTRTTPAPTTPAPAETTPPTEETATATATETTEPATPTPTATPLPVTLAVAALGVAAVIAGRRG</sequence>
<evidence type="ECO:0000256" key="1">
    <source>
        <dbReference type="SAM" id="MobiDB-lite"/>
    </source>
</evidence>
<proteinExistence type="predicted"/>
<reference evidence="2 3" key="1">
    <citation type="submission" date="2023-10" db="EMBL/GenBank/DDBJ databases">
        <title>The complete genome sequence of Methanoculleus receptaculi DSM 18860.</title>
        <authorList>
            <person name="Lai S.-J."/>
            <person name="You Y.-T."/>
            <person name="Chen S.-C."/>
        </authorList>
    </citation>
    <scope>NUCLEOTIDE SEQUENCE [LARGE SCALE GENOMIC DNA]</scope>
    <source>
        <strain evidence="2 3">DSM 18860</strain>
    </source>
</reference>
<evidence type="ECO:0008006" key="4">
    <source>
        <dbReference type="Google" id="ProtNLM"/>
    </source>
</evidence>
<feature type="region of interest" description="Disordered" evidence="1">
    <location>
        <begin position="261"/>
        <end position="318"/>
    </location>
</feature>
<protein>
    <recommendedName>
        <fullName evidence="4">DUF3821 domain-containing protein</fullName>
    </recommendedName>
</protein>
<dbReference type="KEGG" id="mrc:R6Y96_01690"/>
<dbReference type="GeneID" id="85731829"/>
<dbReference type="EMBL" id="CP137642">
    <property type="protein sequence ID" value="WOX57994.1"/>
    <property type="molecule type" value="Genomic_DNA"/>
</dbReference>
<keyword evidence="3" id="KW-1185">Reference proteome</keyword>
<dbReference type="RefSeq" id="WP_318621762.1">
    <property type="nucleotide sequence ID" value="NZ_CP137642.1"/>
</dbReference>
<accession>A0AAX4FXR3</accession>
<evidence type="ECO:0000313" key="2">
    <source>
        <dbReference type="EMBL" id="WOX57994.1"/>
    </source>
</evidence>